<name>A0ABQ5TI85_9BACI</name>
<dbReference type="PIRSF" id="PIRSF005426">
    <property type="entry name" value="Frp"/>
    <property type="match status" value="1"/>
</dbReference>
<dbReference type="NCBIfam" id="NF008033">
    <property type="entry name" value="PRK10765.1"/>
    <property type="match status" value="1"/>
</dbReference>
<sequence>MNKTIETLKNHRSVRKFTNEPLTDHQIKEIIESAQCASTSSNVMAYTIIGVTDSALKQNLYEISGHKHVKTSAHLLLFCADLHRIHQLEENPDENPDYQNNLESTEQFMVSVIDATLASQNAAIAAESMGLGICYLGSLRNNIRKFNDLLHLPQHVIPLFGLAIGYPDHQPDIKPRLPMEAIYHENTYRPFEDQKSYIQKYDETITDYYASRSSNNRIDTWTNQMKRKFAIPTRMEVSSFVQEKNMNRK</sequence>
<accession>A0ABQ5TI85</accession>
<organism evidence="7 8">
    <name type="scientific">Oceanobacillus kimchii</name>
    <dbReference type="NCBI Taxonomy" id="746691"/>
    <lineage>
        <taxon>Bacteria</taxon>
        <taxon>Bacillati</taxon>
        <taxon>Bacillota</taxon>
        <taxon>Bacilli</taxon>
        <taxon>Bacillales</taxon>
        <taxon>Bacillaceae</taxon>
        <taxon>Oceanobacillus</taxon>
    </lineage>
</organism>
<comment type="similarity">
    <text evidence="1 5">Belongs to the flavin oxidoreductase frp family.</text>
</comment>
<dbReference type="CDD" id="cd02146">
    <property type="entry name" value="NfsA-like"/>
    <property type="match status" value="1"/>
</dbReference>
<evidence type="ECO:0000256" key="4">
    <source>
        <dbReference type="ARBA" id="ARBA00023002"/>
    </source>
</evidence>
<keyword evidence="2 5" id="KW-0285">Flavoprotein</keyword>
<evidence type="ECO:0000313" key="7">
    <source>
        <dbReference type="EMBL" id="GLO65827.1"/>
    </source>
</evidence>
<dbReference type="Gene3D" id="3.40.109.10">
    <property type="entry name" value="NADH Oxidase"/>
    <property type="match status" value="1"/>
</dbReference>
<evidence type="ECO:0000256" key="1">
    <source>
        <dbReference type="ARBA" id="ARBA00008366"/>
    </source>
</evidence>
<dbReference type="Pfam" id="PF00881">
    <property type="entry name" value="Nitroreductase"/>
    <property type="match status" value="1"/>
</dbReference>
<evidence type="ECO:0000256" key="2">
    <source>
        <dbReference type="ARBA" id="ARBA00022630"/>
    </source>
</evidence>
<keyword evidence="4 5" id="KW-0560">Oxidoreductase</keyword>
<protein>
    <submittedName>
        <fullName evidence="7">FMN reductase (NADPH)</fullName>
    </submittedName>
</protein>
<keyword evidence="5" id="KW-0521">NADP</keyword>
<evidence type="ECO:0000259" key="6">
    <source>
        <dbReference type="Pfam" id="PF00881"/>
    </source>
</evidence>
<dbReference type="RefSeq" id="WP_215064010.1">
    <property type="nucleotide sequence ID" value="NZ_BSKO01000001.1"/>
</dbReference>
<feature type="domain" description="Nitroreductase" evidence="6">
    <location>
        <begin position="9"/>
        <end position="166"/>
    </location>
</feature>
<evidence type="ECO:0000313" key="8">
    <source>
        <dbReference type="Proteomes" id="UP001275436"/>
    </source>
</evidence>
<dbReference type="InterPro" id="IPR016446">
    <property type="entry name" value="Flavin_OxRdtase_Frp"/>
</dbReference>
<gene>
    <name evidence="7" type="primary">nfrA1</name>
    <name evidence="7" type="ORF">MACH08_16110</name>
</gene>
<reference evidence="7 8" key="1">
    <citation type="submission" date="2023-02" db="EMBL/GenBank/DDBJ databases">
        <title>Oceanobacillus kimchii IFOP_LL358 isolated form Alexandrium catenella lab strain.</title>
        <authorList>
            <person name="Gajardo G."/>
            <person name="Ueki S."/>
            <person name="Maruyama F."/>
        </authorList>
    </citation>
    <scope>NUCLEOTIDE SEQUENCE [LARGE SCALE GENOMIC DNA]</scope>
    <source>
        <strain evidence="7 8">IFOP_LL358</strain>
    </source>
</reference>
<evidence type="ECO:0000256" key="3">
    <source>
        <dbReference type="ARBA" id="ARBA00022643"/>
    </source>
</evidence>
<keyword evidence="3 5" id="KW-0288">FMN</keyword>
<keyword evidence="8" id="KW-1185">Reference proteome</keyword>
<evidence type="ECO:0000256" key="5">
    <source>
        <dbReference type="PIRNR" id="PIRNR005426"/>
    </source>
</evidence>
<dbReference type="InterPro" id="IPR029479">
    <property type="entry name" value="Nitroreductase"/>
</dbReference>
<dbReference type="InterPro" id="IPR000415">
    <property type="entry name" value="Nitroreductase-like"/>
</dbReference>
<dbReference type="Proteomes" id="UP001275436">
    <property type="component" value="Unassembled WGS sequence"/>
</dbReference>
<dbReference type="PANTHER" id="PTHR43425">
    <property type="entry name" value="OXYGEN-INSENSITIVE NADPH NITROREDUCTASE"/>
    <property type="match status" value="1"/>
</dbReference>
<dbReference type="SUPFAM" id="SSF55469">
    <property type="entry name" value="FMN-dependent nitroreductase-like"/>
    <property type="match status" value="1"/>
</dbReference>
<dbReference type="PANTHER" id="PTHR43425:SF3">
    <property type="entry name" value="NADPH-DEPENDENT OXIDOREDUCTASE"/>
    <property type="match status" value="1"/>
</dbReference>
<proteinExistence type="inferred from homology"/>
<comment type="caution">
    <text evidence="7">The sequence shown here is derived from an EMBL/GenBank/DDBJ whole genome shotgun (WGS) entry which is preliminary data.</text>
</comment>
<dbReference type="EMBL" id="BSKO01000001">
    <property type="protein sequence ID" value="GLO65827.1"/>
    <property type="molecule type" value="Genomic_DNA"/>
</dbReference>